<evidence type="ECO:0000313" key="1">
    <source>
        <dbReference type="EMBL" id="BCR83813.1"/>
    </source>
</evidence>
<name>A0A7R7VHA7_ASPCH</name>
<dbReference type="PANTHER" id="PTHR28152:SF1">
    <property type="entry name" value="HYDROXYACYL-THIOESTER DEHYDRATASE TYPE 2, MITOCHONDRIAL"/>
    <property type="match status" value="1"/>
</dbReference>
<reference evidence="1" key="2">
    <citation type="submission" date="2021-02" db="EMBL/GenBank/DDBJ databases">
        <title>Aspergillus chevalieri M1 genome sequence.</title>
        <authorList>
            <person name="Kadooka C."/>
            <person name="Mori K."/>
            <person name="Futagami T."/>
        </authorList>
    </citation>
    <scope>NUCLEOTIDE SEQUENCE</scope>
    <source>
        <strain evidence="1">M1</strain>
    </source>
</reference>
<dbReference type="Proteomes" id="UP000637239">
    <property type="component" value="Chromosome 1"/>
</dbReference>
<keyword evidence="2" id="KW-1185">Reference proteome</keyword>
<evidence type="ECO:0000313" key="2">
    <source>
        <dbReference type="Proteomes" id="UP000637239"/>
    </source>
</evidence>
<dbReference type="InterPro" id="IPR052741">
    <property type="entry name" value="Mitochondrial_HTD2"/>
</dbReference>
<dbReference type="InterPro" id="IPR029069">
    <property type="entry name" value="HotDog_dom_sf"/>
</dbReference>
<dbReference type="RefSeq" id="XP_043132335.1">
    <property type="nucleotide sequence ID" value="XM_043275760.1"/>
</dbReference>
<gene>
    <name evidence="1" type="ORF">ACHE_11215A</name>
</gene>
<dbReference type="AlphaFoldDB" id="A0A7R7VHA7"/>
<proteinExistence type="predicted"/>
<accession>A0A7R7VHA7</accession>
<dbReference type="EMBL" id="AP024416">
    <property type="protein sequence ID" value="BCR83813.1"/>
    <property type="molecule type" value="Genomic_DNA"/>
</dbReference>
<sequence>MKRDALQCLRLRQGVTAASSRSCSSLSERLNRELTTRKLPLFYDYLYPQPSHLLNLTLTDLFPNQQPFALESRTLPSIETTRHMAPGHHLVYFPPQVTLSQVLPDGTDILHSPGAPFNRRLWAGGKVRFPTLSGPLLDGSRAVCLETIRGVTVKGLEGEEKIVVSIERRMGVVKEREEEHKIRERIWTENEEENGQASVIETRNLIFMREKTQEQLEKEKKNFEENKRNIKCALRFDSCYGNRMILTLLLLSKAPSDAEFCQKIRPNKSLLFRFSALTFNAHLIHLDKTYTQQIEGYRNLLVHGPLTLTLLLTAMQGHLQSRHFIKDIEYRNLAPLYVDEELTVCGKPKIGRRTGAWDVWIEGSQGGLAVRGTVQTGAV</sequence>
<reference evidence="1" key="1">
    <citation type="submission" date="2021-01" db="EMBL/GenBank/DDBJ databases">
        <authorList>
            <consortium name="Aspergillus chevalieri M1 genome sequencing consortium"/>
            <person name="Kazuki M."/>
            <person name="Futagami T."/>
        </authorList>
    </citation>
    <scope>NUCLEOTIDE SEQUENCE</scope>
    <source>
        <strain evidence="1">M1</strain>
    </source>
</reference>
<dbReference type="GeneID" id="66978172"/>
<protein>
    <submittedName>
        <fullName evidence="1">Uncharacterized protein</fullName>
    </submittedName>
</protein>
<dbReference type="PANTHER" id="PTHR28152">
    <property type="entry name" value="HYDROXYACYL-THIOESTER DEHYDRATASE TYPE 2, MITOCHONDRIAL"/>
    <property type="match status" value="1"/>
</dbReference>
<dbReference type="KEGG" id="ache:ACHE_11215A"/>
<dbReference type="Gene3D" id="3.10.129.10">
    <property type="entry name" value="Hotdog Thioesterase"/>
    <property type="match status" value="1"/>
</dbReference>
<dbReference type="GO" id="GO:0005739">
    <property type="term" value="C:mitochondrion"/>
    <property type="evidence" value="ECO:0007669"/>
    <property type="project" value="TreeGrafter"/>
</dbReference>
<dbReference type="GO" id="GO:0019171">
    <property type="term" value="F:(3R)-hydroxyacyl-[acyl-carrier-protein] dehydratase activity"/>
    <property type="evidence" value="ECO:0007669"/>
    <property type="project" value="TreeGrafter"/>
</dbReference>
<dbReference type="SUPFAM" id="SSF54637">
    <property type="entry name" value="Thioesterase/thiol ester dehydrase-isomerase"/>
    <property type="match status" value="1"/>
</dbReference>
<organism evidence="1 2">
    <name type="scientific">Aspergillus chevalieri</name>
    <name type="common">Eurotium chevalieri</name>
    <dbReference type="NCBI Taxonomy" id="182096"/>
    <lineage>
        <taxon>Eukaryota</taxon>
        <taxon>Fungi</taxon>
        <taxon>Dikarya</taxon>
        <taxon>Ascomycota</taxon>
        <taxon>Pezizomycotina</taxon>
        <taxon>Eurotiomycetes</taxon>
        <taxon>Eurotiomycetidae</taxon>
        <taxon>Eurotiales</taxon>
        <taxon>Aspergillaceae</taxon>
        <taxon>Aspergillus</taxon>
        <taxon>Aspergillus subgen. Aspergillus</taxon>
    </lineage>
</organism>